<keyword evidence="3" id="KW-0812">Transmembrane</keyword>
<feature type="active site" evidence="1">
    <location>
        <position position="234"/>
    </location>
</feature>
<dbReference type="AlphaFoldDB" id="A0A087ARQ6"/>
<dbReference type="OrthoDB" id="2356897at2"/>
<dbReference type="InterPro" id="IPR020568">
    <property type="entry name" value="Ribosomal_Su5_D2-typ_SF"/>
</dbReference>
<dbReference type="RefSeq" id="WP_033514726.1">
    <property type="nucleotide sequence ID" value="NZ_JGYV01000015.1"/>
</dbReference>
<comment type="catalytic activity">
    <reaction evidence="1">
        <text>Hydrolysis of proteins in presence of ATP.</text>
        <dbReference type="EC" id="3.4.21.53"/>
    </reaction>
</comment>
<keyword evidence="1" id="KW-0720">Serine protease</keyword>
<dbReference type="EMBL" id="JGYV01000015">
    <property type="protein sequence ID" value="KFI61456.1"/>
    <property type="molecule type" value="Genomic_DNA"/>
</dbReference>
<feature type="transmembrane region" description="Helical" evidence="3">
    <location>
        <begin position="38"/>
        <end position="62"/>
    </location>
</feature>
<dbReference type="GO" id="GO:0030163">
    <property type="term" value="P:protein catabolic process"/>
    <property type="evidence" value="ECO:0007669"/>
    <property type="project" value="InterPro"/>
</dbReference>
<dbReference type="PROSITE" id="PS51786">
    <property type="entry name" value="LON_PROTEOLYTIC"/>
    <property type="match status" value="1"/>
</dbReference>
<dbReference type="PANTHER" id="PTHR10046">
    <property type="entry name" value="ATP DEPENDENT LON PROTEASE FAMILY MEMBER"/>
    <property type="match status" value="1"/>
</dbReference>
<dbReference type="InterPro" id="IPR014721">
    <property type="entry name" value="Ribsml_uS5_D2-typ_fold_subgr"/>
</dbReference>
<dbReference type="EC" id="3.4.21.53" evidence="1"/>
<keyword evidence="6" id="KW-1185">Reference proteome</keyword>
<dbReference type="InterPro" id="IPR027065">
    <property type="entry name" value="Lon_Prtase"/>
</dbReference>
<organism evidence="5 6">
    <name type="scientific">Bifidobacterium cuniculi</name>
    <dbReference type="NCBI Taxonomy" id="1688"/>
    <lineage>
        <taxon>Bacteria</taxon>
        <taxon>Bacillati</taxon>
        <taxon>Actinomycetota</taxon>
        <taxon>Actinomycetes</taxon>
        <taxon>Bifidobacteriales</taxon>
        <taxon>Bifidobacteriaceae</taxon>
        <taxon>Bifidobacterium</taxon>
    </lineage>
</organism>
<evidence type="ECO:0000313" key="5">
    <source>
        <dbReference type="EMBL" id="KFI61456.1"/>
    </source>
</evidence>
<proteinExistence type="inferred from homology"/>
<dbReference type="eggNOG" id="COG3480">
    <property type="taxonomic scope" value="Bacteria"/>
</dbReference>
<evidence type="ECO:0000256" key="2">
    <source>
        <dbReference type="SAM" id="MobiDB-lite"/>
    </source>
</evidence>
<evidence type="ECO:0000256" key="3">
    <source>
        <dbReference type="SAM" id="Phobius"/>
    </source>
</evidence>
<evidence type="ECO:0000259" key="4">
    <source>
        <dbReference type="PROSITE" id="PS51786"/>
    </source>
</evidence>
<feature type="compositionally biased region" description="Polar residues" evidence="2">
    <location>
        <begin position="1"/>
        <end position="16"/>
    </location>
</feature>
<dbReference type="Proteomes" id="UP000029067">
    <property type="component" value="Unassembled WGS sequence"/>
</dbReference>
<accession>A0A087ARQ6</accession>
<dbReference type="GO" id="GO:0004252">
    <property type="term" value="F:serine-type endopeptidase activity"/>
    <property type="evidence" value="ECO:0007669"/>
    <property type="project" value="UniProtKB-UniRule"/>
</dbReference>
<keyword evidence="3" id="KW-1133">Transmembrane helix</keyword>
<dbReference type="InterPro" id="IPR008269">
    <property type="entry name" value="Lon_proteolytic"/>
</dbReference>
<feature type="region of interest" description="Disordered" evidence="2">
    <location>
        <begin position="1"/>
        <end position="21"/>
    </location>
</feature>
<keyword evidence="1 5" id="KW-0645">Protease</keyword>
<dbReference type="GO" id="GO:0006508">
    <property type="term" value="P:proteolysis"/>
    <property type="evidence" value="ECO:0007669"/>
    <property type="project" value="UniProtKB-KW"/>
</dbReference>
<dbReference type="SUPFAM" id="SSF54211">
    <property type="entry name" value="Ribosomal protein S5 domain 2-like"/>
    <property type="match status" value="1"/>
</dbReference>
<feature type="active site" evidence="1">
    <location>
        <position position="189"/>
    </location>
</feature>
<dbReference type="Gene3D" id="3.30.230.10">
    <property type="match status" value="1"/>
</dbReference>
<comment type="caution">
    <text evidence="5">The sequence shown here is derived from an EMBL/GenBank/DDBJ whole genome shotgun (WGS) entry which is preliminary data.</text>
</comment>
<reference evidence="5 6" key="1">
    <citation type="submission" date="2014-03" db="EMBL/GenBank/DDBJ databases">
        <title>Genomics of Bifidobacteria.</title>
        <authorList>
            <person name="Ventura M."/>
            <person name="Milani C."/>
            <person name="Lugli G.A."/>
        </authorList>
    </citation>
    <scope>NUCLEOTIDE SEQUENCE [LARGE SCALE GENOMIC DNA]</scope>
    <source>
        <strain evidence="5 6">LMG 10738</strain>
    </source>
</reference>
<dbReference type="STRING" id="1688.BCUN_1666"/>
<comment type="similarity">
    <text evidence="1">Belongs to the peptidase S16 family.</text>
</comment>
<evidence type="ECO:0000256" key="1">
    <source>
        <dbReference type="PROSITE-ProRule" id="PRU01122"/>
    </source>
</evidence>
<keyword evidence="1" id="KW-0378">Hydrolase</keyword>
<feature type="domain" description="Lon proteolytic" evidence="4">
    <location>
        <begin position="184"/>
        <end position="282"/>
    </location>
</feature>
<dbReference type="GO" id="GO:0004176">
    <property type="term" value="F:ATP-dependent peptidase activity"/>
    <property type="evidence" value="ECO:0007669"/>
    <property type="project" value="UniProtKB-UniRule"/>
</dbReference>
<dbReference type="GO" id="GO:0005524">
    <property type="term" value="F:ATP binding"/>
    <property type="evidence" value="ECO:0007669"/>
    <property type="project" value="InterPro"/>
</dbReference>
<protein>
    <recommendedName>
        <fullName evidence="1">endopeptidase La</fullName>
        <ecNumber evidence="1">3.4.21.53</ecNumber>
    </recommendedName>
</protein>
<sequence length="300" mass="31045">MVNMSQHDASSPQSTAHGAAPRGGILRRLADRWRRRPLPYFAGAAAVALAVVVLLLPAAYVVEMPGPTQDVLGESDGMPVIDISGVPVHRDGKGELLLVTVNASGVPGYPVLNAEVLWAWADPQMEVMPQEVVFPVGQSAEEYAQESDGQMQSSQEAAITAGLDYAGTLGVDVAGAKVTMHVDDIGGPSAGMMYALGLVDLLTPQAEANGQVVAGTGTIDDQGKVGAIGGIDLKMLGARRDGASWFLAPQANCAQVVGKVPEGLRDVKVATLQEAYEALVAIGRGTAGDLPHCTVEDGSQ</sequence>
<gene>
    <name evidence="5" type="ORF">BCUN_1666</name>
</gene>
<evidence type="ECO:0000313" key="6">
    <source>
        <dbReference type="Proteomes" id="UP000029067"/>
    </source>
</evidence>
<keyword evidence="3" id="KW-0472">Membrane</keyword>
<dbReference type="Pfam" id="PF05362">
    <property type="entry name" value="Lon_C"/>
    <property type="match status" value="1"/>
</dbReference>
<name>A0A087ARQ6_9BIFI</name>